<dbReference type="InterPro" id="IPR025669">
    <property type="entry name" value="AAA_dom"/>
</dbReference>
<feature type="domain" description="AAA" evidence="1">
    <location>
        <begin position="15"/>
        <end position="158"/>
    </location>
</feature>
<evidence type="ECO:0000313" key="2">
    <source>
        <dbReference type="EMBL" id="GKX31378.1"/>
    </source>
</evidence>
<proteinExistence type="predicted"/>
<gene>
    <name evidence="2" type="ORF">SH1V18_38580</name>
</gene>
<dbReference type="EMBL" id="BRLB01000016">
    <property type="protein sequence ID" value="GKX31378.1"/>
    <property type="molecule type" value="Genomic_DNA"/>
</dbReference>
<dbReference type="Proteomes" id="UP001144256">
    <property type="component" value="Unassembled WGS sequence"/>
</dbReference>
<evidence type="ECO:0000313" key="3">
    <source>
        <dbReference type="Proteomes" id="UP001144256"/>
    </source>
</evidence>
<sequence>MINNQIIAVWGSPNSGKTTTSIKIARELSKNKKNVIVVMGDIVAPALMTVLPEIDMRDKSLGKVLSAPQITQESIMAECITLKKNEYIALLSYKQGDNVFTYADYERERAVDFLILLRHLADYIIIDCNSYIENDMLSATALELSDLVLRHITCDLKSISFYDSHLPLIASSLYKADKHIKILSNIKEYQSKSGVIQRYNGVKYQSDYSRELEEQFLCGELLKPLELKESISSKRVITDIADIILYGGKDKKEEKQSEINVDKIIPIKLHRKANINNKIKSITEKIKLPRLNKKRGYHE</sequence>
<comment type="caution">
    <text evidence="2">The sequence shown here is derived from an EMBL/GenBank/DDBJ whole genome shotgun (WGS) entry which is preliminary data.</text>
</comment>
<dbReference type="RefSeq" id="WP_281818378.1">
    <property type="nucleotide sequence ID" value="NZ_BRLB01000016.1"/>
</dbReference>
<reference evidence="2" key="1">
    <citation type="submission" date="2022-06" db="EMBL/GenBank/DDBJ databases">
        <title>Vallitalea longa sp. nov., an anaerobic bacterium isolated from marine sediment.</title>
        <authorList>
            <person name="Hirano S."/>
            <person name="Terahara T."/>
            <person name="Mori K."/>
            <person name="Hamada M."/>
            <person name="Matsumoto R."/>
            <person name="Kobayashi T."/>
        </authorList>
    </citation>
    <scope>NUCLEOTIDE SEQUENCE</scope>
    <source>
        <strain evidence="2">SH18-1</strain>
    </source>
</reference>
<name>A0A9W5YHL8_9FIRM</name>
<evidence type="ECO:0000259" key="1">
    <source>
        <dbReference type="Pfam" id="PF13614"/>
    </source>
</evidence>
<keyword evidence="3" id="KW-1185">Reference proteome</keyword>
<organism evidence="2 3">
    <name type="scientific">Vallitalea longa</name>
    <dbReference type="NCBI Taxonomy" id="2936439"/>
    <lineage>
        <taxon>Bacteria</taxon>
        <taxon>Bacillati</taxon>
        <taxon>Bacillota</taxon>
        <taxon>Clostridia</taxon>
        <taxon>Lachnospirales</taxon>
        <taxon>Vallitaleaceae</taxon>
        <taxon>Vallitalea</taxon>
    </lineage>
</organism>
<dbReference type="AlphaFoldDB" id="A0A9W5YHL8"/>
<dbReference type="InterPro" id="IPR027417">
    <property type="entry name" value="P-loop_NTPase"/>
</dbReference>
<dbReference type="Pfam" id="PF13614">
    <property type="entry name" value="AAA_31"/>
    <property type="match status" value="1"/>
</dbReference>
<protein>
    <submittedName>
        <fullName evidence="2">ATPase AAA</fullName>
    </submittedName>
</protein>
<dbReference type="Gene3D" id="3.40.50.300">
    <property type="entry name" value="P-loop containing nucleotide triphosphate hydrolases"/>
    <property type="match status" value="1"/>
</dbReference>
<accession>A0A9W5YHL8</accession>
<dbReference type="SUPFAM" id="SSF52540">
    <property type="entry name" value="P-loop containing nucleoside triphosphate hydrolases"/>
    <property type="match status" value="1"/>
</dbReference>